<dbReference type="PANTHER" id="PTHR12521:SF0">
    <property type="entry name" value="ADP-RIBOSE GLYCOHYDROLASE OARD1"/>
    <property type="match status" value="1"/>
</dbReference>
<gene>
    <name evidence="3" type="ORF">DUPY_02540</name>
</gene>
<dbReference type="PATRIC" id="fig|762836.4.peg.268"/>
<dbReference type="CDD" id="cd02901">
    <property type="entry name" value="Macro_Poa1p-like"/>
    <property type="match status" value="1"/>
</dbReference>
<dbReference type="RefSeq" id="WP_070245911.1">
    <property type="nucleotide sequence ID" value="NZ_LROM01000024.1"/>
</dbReference>
<comment type="catalytic activity">
    <reaction evidence="1">
        <text>an N-(ADP-alpha-D-ribosyl)-thymidine in DNA + H2O = a thymidine in DNA + ADP-D-ribose</text>
        <dbReference type="Rhea" id="RHEA:71655"/>
        <dbReference type="Rhea" id="RHEA-COMP:13556"/>
        <dbReference type="Rhea" id="RHEA-COMP:18051"/>
        <dbReference type="ChEBI" id="CHEBI:15377"/>
        <dbReference type="ChEBI" id="CHEBI:57967"/>
        <dbReference type="ChEBI" id="CHEBI:137386"/>
        <dbReference type="ChEBI" id="CHEBI:191199"/>
    </reaction>
    <physiologicalReaction direction="left-to-right" evidence="1">
        <dbReference type="Rhea" id="RHEA:71656"/>
    </physiologicalReaction>
</comment>
<sequence length="163" mass="17663">MLHISTGNLLNADVDALVNTVNTEGVMGKGIALQFKQAYPAMFRAYAVACKAREVQLGRVHIYDLGGLVGGPRWIINFPTKGHWKSKSRIEDIAKGLLDLTAKVRERGIRSIAVPPLGCGYGGLDWADVSPLIFDAFSKMPEVNVKIYPPVGAPAVETATMRI</sequence>
<dbReference type="Proteomes" id="UP000175989">
    <property type="component" value="Unassembled WGS sequence"/>
</dbReference>
<feature type="domain" description="Macro" evidence="2">
    <location>
        <begin position="1"/>
        <end position="163"/>
    </location>
</feature>
<evidence type="ECO:0000259" key="2">
    <source>
        <dbReference type="PROSITE" id="PS51154"/>
    </source>
</evidence>
<name>A0A1E7X7T6_9BURK</name>
<keyword evidence="4" id="KW-1185">Reference proteome</keyword>
<evidence type="ECO:0000313" key="4">
    <source>
        <dbReference type="Proteomes" id="UP000175989"/>
    </source>
</evidence>
<dbReference type="InterPro" id="IPR050892">
    <property type="entry name" value="ADP-ribose_metab_enzymes"/>
</dbReference>
<dbReference type="InterPro" id="IPR043472">
    <property type="entry name" value="Macro_dom-like"/>
</dbReference>
<protein>
    <submittedName>
        <fullName evidence="3">RNase III inhibitor</fullName>
    </submittedName>
</protein>
<dbReference type="Pfam" id="PF01661">
    <property type="entry name" value="Macro"/>
    <property type="match status" value="1"/>
</dbReference>
<dbReference type="EMBL" id="LROM01000024">
    <property type="protein sequence ID" value="OFA09012.1"/>
    <property type="molecule type" value="Genomic_DNA"/>
</dbReference>
<dbReference type="PANTHER" id="PTHR12521">
    <property type="entry name" value="PROTEIN C6ORF130"/>
    <property type="match status" value="1"/>
</dbReference>
<reference evidence="4" key="1">
    <citation type="journal article" date="2016" name="Front. Microbiol.">
        <title>Molecular Keys to the Janthinobacterium and Duganella spp. Interaction with the Plant Pathogen Fusarium graminearum.</title>
        <authorList>
            <person name="Haack F.S."/>
            <person name="Poehlein A."/>
            <person name="Kroger C."/>
            <person name="Voigt C.A."/>
            <person name="Piepenbring M."/>
            <person name="Bode H.B."/>
            <person name="Daniel R."/>
            <person name="Schafer W."/>
            <person name="Streit W.R."/>
        </authorList>
    </citation>
    <scope>NUCLEOTIDE SEQUENCE [LARGE SCALE GENOMIC DNA]</scope>
    <source>
        <strain evidence="4">T54</strain>
    </source>
</reference>
<dbReference type="PROSITE" id="PS51154">
    <property type="entry name" value="MACRO"/>
    <property type="match status" value="1"/>
</dbReference>
<proteinExistence type="predicted"/>
<dbReference type="Gene3D" id="3.40.220.10">
    <property type="entry name" value="Leucine Aminopeptidase, subunit E, domain 1"/>
    <property type="match status" value="1"/>
</dbReference>
<dbReference type="OrthoDB" id="9780211at2"/>
<organism evidence="3 4">
    <name type="scientific">Duganella phyllosphaerae</name>
    <dbReference type="NCBI Taxonomy" id="762836"/>
    <lineage>
        <taxon>Bacteria</taxon>
        <taxon>Pseudomonadati</taxon>
        <taxon>Pseudomonadota</taxon>
        <taxon>Betaproteobacteria</taxon>
        <taxon>Burkholderiales</taxon>
        <taxon>Oxalobacteraceae</taxon>
        <taxon>Telluria group</taxon>
        <taxon>Duganella</taxon>
    </lineage>
</organism>
<dbReference type="SMART" id="SM00506">
    <property type="entry name" value="A1pp"/>
    <property type="match status" value="1"/>
</dbReference>
<dbReference type="SUPFAM" id="SSF52949">
    <property type="entry name" value="Macro domain-like"/>
    <property type="match status" value="1"/>
</dbReference>
<evidence type="ECO:0000313" key="3">
    <source>
        <dbReference type="EMBL" id="OFA09012.1"/>
    </source>
</evidence>
<dbReference type="AlphaFoldDB" id="A0A1E7X7T6"/>
<dbReference type="InterPro" id="IPR002589">
    <property type="entry name" value="Macro_dom"/>
</dbReference>
<evidence type="ECO:0000256" key="1">
    <source>
        <dbReference type="ARBA" id="ARBA00035885"/>
    </source>
</evidence>
<accession>A0A1E7X7T6</accession>
<comment type="caution">
    <text evidence="3">The sequence shown here is derived from an EMBL/GenBank/DDBJ whole genome shotgun (WGS) entry which is preliminary data.</text>
</comment>
<dbReference type="GO" id="GO:0140291">
    <property type="term" value="P:peptidyl-glutamate ADP-deribosylation"/>
    <property type="evidence" value="ECO:0007669"/>
    <property type="project" value="TreeGrafter"/>
</dbReference>